<feature type="compositionally biased region" description="Polar residues" evidence="1">
    <location>
        <begin position="38"/>
        <end position="48"/>
    </location>
</feature>
<dbReference type="EMBL" id="MU860872">
    <property type="protein sequence ID" value="KAK4232802.1"/>
    <property type="molecule type" value="Genomic_DNA"/>
</dbReference>
<feature type="region of interest" description="Disordered" evidence="1">
    <location>
        <begin position="1"/>
        <end position="153"/>
    </location>
</feature>
<organism evidence="2 3">
    <name type="scientific">Achaetomium macrosporum</name>
    <dbReference type="NCBI Taxonomy" id="79813"/>
    <lineage>
        <taxon>Eukaryota</taxon>
        <taxon>Fungi</taxon>
        <taxon>Dikarya</taxon>
        <taxon>Ascomycota</taxon>
        <taxon>Pezizomycotina</taxon>
        <taxon>Sordariomycetes</taxon>
        <taxon>Sordariomycetidae</taxon>
        <taxon>Sordariales</taxon>
        <taxon>Chaetomiaceae</taxon>
        <taxon>Achaetomium</taxon>
    </lineage>
</organism>
<comment type="caution">
    <text evidence="2">The sequence shown here is derived from an EMBL/GenBank/DDBJ whole genome shotgun (WGS) entry which is preliminary data.</text>
</comment>
<feature type="compositionally biased region" description="Basic and acidic residues" evidence="1">
    <location>
        <begin position="339"/>
        <end position="351"/>
    </location>
</feature>
<protein>
    <submittedName>
        <fullName evidence="2">Uncharacterized protein</fullName>
    </submittedName>
</protein>
<evidence type="ECO:0000313" key="2">
    <source>
        <dbReference type="EMBL" id="KAK4232802.1"/>
    </source>
</evidence>
<evidence type="ECO:0000256" key="1">
    <source>
        <dbReference type="SAM" id="MobiDB-lite"/>
    </source>
</evidence>
<feature type="compositionally biased region" description="Polar residues" evidence="1">
    <location>
        <begin position="88"/>
        <end position="116"/>
    </location>
</feature>
<feature type="compositionally biased region" description="Basic and acidic residues" evidence="1">
    <location>
        <begin position="311"/>
        <end position="325"/>
    </location>
</feature>
<dbReference type="AlphaFoldDB" id="A0AAN7H6B7"/>
<feature type="region of interest" description="Disordered" evidence="1">
    <location>
        <begin position="172"/>
        <end position="351"/>
    </location>
</feature>
<proteinExistence type="predicted"/>
<accession>A0AAN7H6B7</accession>
<sequence length="351" mass="37939">MPGRKALPKARPIIAANSLRRSARRSKSTTASGDSDTESATGTLNTPLANAPGTPPPTQVVSPKVLAETRLLSSSSEEPTARCRSRLTPRSPTTSQHGSPTNGTTKTLAETESQSHALGEDRAPSNNAELIEISDHEDDADGESVQAAEADSSVMVDAEWKFNDLLGRDVLTSRTGRIMGHRSPEATEVTNRNSAATEPNGTSNKIRTRGREKSDTEDTTCGPKKTEARCHGASTAEGATWKPELVKKTREVLNRDSSSQRNMARHHQAPAPRDITGRKTGVRSIMLSDMDTSQDEPYADNSEPSTDGDFPSDKGLSDFERRLSDAESDPELFVPNKRPTVDKIRSDRQAP</sequence>
<feature type="compositionally biased region" description="Polar residues" evidence="1">
    <location>
        <begin position="188"/>
        <end position="205"/>
    </location>
</feature>
<gene>
    <name evidence="2" type="ORF">C8A03DRAFT_39563</name>
</gene>
<evidence type="ECO:0000313" key="3">
    <source>
        <dbReference type="Proteomes" id="UP001303760"/>
    </source>
</evidence>
<reference evidence="2" key="1">
    <citation type="journal article" date="2023" name="Mol. Phylogenet. Evol.">
        <title>Genome-scale phylogeny and comparative genomics of the fungal order Sordariales.</title>
        <authorList>
            <person name="Hensen N."/>
            <person name="Bonometti L."/>
            <person name="Westerberg I."/>
            <person name="Brannstrom I.O."/>
            <person name="Guillou S."/>
            <person name="Cros-Aarteil S."/>
            <person name="Calhoun S."/>
            <person name="Haridas S."/>
            <person name="Kuo A."/>
            <person name="Mondo S."/>
            <person name="Pangilinan J."/>
            <person name="Riley R."/>
            <person name="LaButti K."/>
            <person name="Andreopoulos B."/>
            <person name="Lipzen A."/>
            <person name="Chen C."/>
            <person name="Yan M."/>
            <person name="Daum C."/>
            <person name="Ng V."/>
            <person name="Clum A."/>
            <person name="Steindorff A."/>
            <person name="Ohm R.A."/>
            <person name="Martin F."/>
            <person name="Silar P."/>
            <person name="Natvig D.O."/>
            <person name="Lalanne C."/>
            <person name="Gautier V."/>
            <person name="Ament-Velasquez S.L."/>
            <person name="Kruys A."/>
            <person name="Hutchinson M.I."/>
            <person name="Powell A.J."/>
            <person name="Barry K."/>
            <person name="Miller A.N."/>
            <person name="Grigoriev I.V."/>
            <person name="Debuchy R."/>
            <person name="Gladieux P."/>
            <person name="Hiltunen Thoren M."/>
            <person name="Johannesson H."/>
        </authorList>
    </citation>
    <scope>NUCLEOTIDE SEQUENCE</scope>
    <source>
        <strain evidence="2">CBS 532.94</strain>
    </source>
</reference>
<reference evidence="2" key="2">
    <citation type="submission" date="2023-05" db="EMBL/GenBank/DDBJ databases">
        <authorList>
            <consortium name="Lawrence Berkeley National Laboratory"/>
            <person name="Steindorff A."/>
            <person name="Hensen N."/>
            <person name="Bonometti L."/>
            <person name="Westerberg I."/>
            <person name="Brannstrom I.O."/>
            <person name="Guillou S."/>
            <person name="Cros-Aarteil S."/>
            <person name="Calhoun S."/>
            <person name="Haridas S."/>
            <person name="Kuo A."/>
            <person name="Mondo S."/>
            <person name="Pangilinan J."/>
            <person name="Riley R."/>
            <person name="Labutti K."/>
            <person name="Andreopoulos B."/>
            <person name="Lipzen A."/>
            <person name="Chen C."/>
            <person name="Yanf M."/>
            <person name="Daum C."/>
            <person name="Ng V."/>
            <person name="Clum A."/>
            <person name="Ohm R."/>
            <person name="Martin F."/>
            <person name="Silar P."/>
            <person name="Natvig D."/>
            <person name="Lalanne C."/>
            <person name="Gautier V."/>
            <person name="Ament-Velasquez S.L."/>
            <person name="Kruys A."/>
            <person name="Hutchinson M.I."/>
            <person name="Powell A.J."/>
            <person name="Barry K."/>
            <person name="Miller A.N."/>
            <person name="Grigoriev I.V."/>
            <person name="Debuchy R."/>
            <person name="Gladieux P."/>
            <person name="Thoren M.H."/>
            <person name="Johannesson H."/>
        </authorList>
    </citation>
    <scope>NUCLEOTIDE SEQUENCE</scope>
    <source>
        <strain evidence="2">CBS 532.94</strain>
    </source>
</reference>
<feature type="non-terminal residue" evidence="2">
    <location>
        <position position="351"/>
    </location>
</feature>
<feature type="compositionally biased region" description="Basic and acidic residues" evidence="1">
    <location>
        <begin position="244"/>
        <end position="254"/>
    </location>
</feature>
<dbReference type="Proteomes" id="UP001303760">
    <property type="component" value="Unassembled WGS sequence"/>
</dbReference>
<name>A0AAN7H6B7_9PEZI</name>
<keyword evidence="3" id="KW-1185">Reference proteome</keyword>